<dbReference type="KEGG" id="sur:STAUR_1878"/>
<proteinExistence type="predicted"/>
<protein>
    <submittedName>
        <fullName evidence="2">Uncharacterized protein</fullName>
    </submittedName>
</protein>
<accession>E3FV44</accession>
<sequence>MRSTGFVCAPSTSQHSMQGMGGERFGPSWSSAAGSWCFSSWRVSAGAGDARRGPQVSTPGWRPRVGSLTRAGRPRSHGRRRATRWPRGHTRRSRSNCTGRCRSPGVAARAFRRTCRLFSERFAPGRKPSVRRWPTSSAIPWPLSPRAITRTVRPFSRNPSGAPPLSGEEGPWRGPTRTAGPMGTEACPGHGRGVSPEASARPDERPPPCLFALGCEPRPSIPNSFAR</sequence>
<evidence type="ECO:0000313" key="3">
    <source>
        <dbReference type="Proteomes" id="UP000001351"/>
    </source>
</evidence>
<keyword evidence="3" id="KW-1185">Reference proteome</keyword>
<feature type="compositionally biased region" description="Basic residues" evidence="1">
    <location>
        <begin position="72"/>
        <end position="94"/>
    </location>
</feature>
<evidence type="ECO:0000313" key="2">
    <source>
        <dbReference type="EMBL" id="ADO69682.1"/>
    </source>
</evidence>
<feature type="region of interest" description="Disordered" evidence="1">
    <location>
        <begin position="48"/>
        <end position="102"/>
    </location>
</feature>
<gene>
    <name evidence="2" type="ordered locus">STAUR_1878</name>
</gene>
<name>E3FV44_STIAD</name>
<evidence type="ECO:0000256" key="1">
    <source>
        <dbReference type="SAM" id="MobiDB-lite"/>
    </source>
</evidence>
<dbReference type="AlphaFoldDB" id="E3FV44"/>
<reference evidence="2 3" key="1">
    <citation type="journal article" date="2011" name="Mol. Biol. Evol.">
        <title>Comparative genomic analysis of fruiting body formation in Myxococcales.</title>
        <authorList>
            <person name="Huntley S."/>
            <person name="Hamann N."/>
            <person name="Wegener-Feldbrugge S."/>
            <person name="Treuner-Lange A."/>
            <person name="Kube M."/>
            <person name="Reinhardt R."/>
            <person name="Klages S."/>
            <person name="Muller R."/>
            <person name="Ronning C.M."/>
            <person name="Nierman W.C."/>
            <person name="Sogaard-Andersen L."/>
        </authorList>
    </citation>
    <scope>NUCLEOTIDE SEQUENCE [LARGE SCALE GENOMIC DNA]</scope>
    <source>
        <strain evidence="2 3">DW4/3-1</strain>
    </source>
</reference>
<feature type="region of interest" description="Disordered" evidence="1">
    <location>
        <begin position="1"/>
        <end position="21"/>
    </location>
</feature>
<organism evidence="2 3">
    <name type="scientific">Stigmatella aurantiaca (strain DW4/3-1)</name>
    <dbReference type="NCBI Taxonomy" id="378806"/>
    <lineage>
        <taxon>Bacteria</taxon>
        <taxon>Pseudomonadati</taxon>
        <taxon>Myxococcota</taxon>
        <taxon>Myxococcia</taxon>
        <taxon>Myxococcales</taxon>
        <taxon>Cystobacterineae</taxon>
        <taxon>Archangiaceae</taxon>
        <taxon>Stigmatella</taxon>
    </lineage>
</organism>
<feature type="region of interest" description="Disordered" evidence="1">
    <location>
        <begin position="153"/>
        <end position="227"/>
    </location>
</feature>
<dbReference type="HOGENOM" id="CLU_1219111_0_0_7"/>
<dbReference type="Proteomes" id="UP000001351">
    <property type="component" value="Chromosome"/>
</dbReference>
<dbReference type="STRING" id="378806.STAUR_1878"/>
<dbReference type="EMBL" id="CP002271">
    <property type="protein sequence ID" value="ADO69682.1"/>
    <property type="molecule type" value="Genomic_DNA"/>
</dbReference>